<name>A0ABV9YH34_9PSEU</name>
<accession>A0ABV9YH34</accession>
<dbReference type="InterPro" id="IPR038732">
    <property type="entry name" value="HpyO/CreE_NAD-binding"/>
</dbReference>
<evidence type="ECO:0000313" key="2">
    <source>
        <dbReference type="EMBL" id="MFC5060982.1"/>
    </source>
</evidence>
<comment type="caution">
    <text evidence="2">The sequence shown here is derived from an EMBL/GenBank/DDBJ whole genome shotgun (WGS) entry which is preliminary data.</text>
</comment>
<sequence length="646" mass="69764">MTRSVVIVGGGPRGTGVLERIVAGAPGAGVDAEHPLDVHVVDPYPAGAGRIWRTAQSELLWMNSMAADVTMWTDDTVRMDGPIVPGPSLIEWAEAVRAAGEEPEGRVGEEIRGLRPETFPTRQLQSYYLAAVLDRVLADLPAGVRVHVHEARATGVVDGDLHRVSLSTGEVLDADAIVLASGHLDAAPTDDETSLRRCADRLGLRYLPPEQTTDSDLDAIPPGEVVVARGMGLAFVDLMVLLFEGRGGSFVHEEGDDDGSGRGRLRYVPSGREVSLHVGSGRGVPYHAKTEYTLIGPRPPLPMFFGPDQVDELAGRQGGVSLRTDAWPMIAKEIGWGWYHELFHGHPERVGTDWDTFAAAYTELDWYSAERERLVAESVPDEADRLDFERLDRPLDGVRTDLETLQKQLRGYIADDLARHVDPAHTEELGAFTAMLSAFMVSVELASRGALTAKSKARDLGWWQNLFSSMASGPPGPRLRQMLALSRAGFLTFLGSGLSVEIDQDGKSFVATGSALDGPPVRATTFVDARLASPSVRRSSDPMLRSLMAAGALDEETLSWNACGRTDDYSGVVEHATGLVPVDARDHRVLTGPGFDEPHPTLFAIGPHTTMRLPGAFTRPRTNNLSFRANDALAQALLATATGSRD</sequence>
<proteinExistence type="predicted"/>
<dbReference type="PANTHER" id="PTHR40254:SF1">
    <property type="entry name" value="BLR0577 PROTEIN"/>
    <property type="match status" value="1"/>
</dbReference>
<feature type="domain" description="FAD-dependent urate hydroxylase HpyO/Asp monooxygenase CreE-like FAD/NAD(P)-binding" evidence="1">
    <location>
        <begin position="6"/>
        <end position="183"/>
    </location>
</feature>
<gene>
    <name evidence="2" type="ORF">ACFPBZ_02095</name>
</gene>
<evidence type="ECO:0000259" key="1">
    <source>
        <dbReference type="Pfam" id="PF13454"/>
    </source>
</evidence>
<dbReference type="PANTHER" id="PTHR40254">
    <property type="entry name" value="BLR0577 PROTEIN"/>
    <property type="match status" value="1"/>
</dbReference>
<dbReference type="InterPro" id="IPR036188">
    <property type="entry name" value="FAD/NAD-bd_sf"/>
</dbReference>
<dbReference type="Pfam" id="PF13454">
    <property type="entry name" value="NAD_binding_9"/>
    <property type="match status" value="1"/>
</dbReference>
<organism evidence="2 3">
    <name type="scientific">Actinomycetospora atypica</name>
    <dbReference type="NCBI Taxonomy" id="1290095"/>
    <lineage>
        <taxon>Bacteria</taxon>
        <taxon>Bacillati</taxon>
        <taxon>Actinomycetota</taxon>
        <taxon>Actinomycetes</taxon>
        <taxon>Pseudonocardiales</taxon>
        <taxon>Pseudonocardiaceae</taxon>
        <taxon>Actinomycetospora</taxon>
    </lineage>
</organism>
<dbReference type="EMBL" id="JBHSIV010000002">
    <property type="protein sequence ID" value="MFC5060982.1"/>
    <property type="molecule type" value="Genomic_DNA"/>
</dbReference>
<keyword evidence="3" id="KW-1185">Reference proteome</keyword>
<dbReference type="SUPFAM" id="SSF51905">
    <property type="entry name" value="FAD/NAD(P)-binding domain"/>
    <property type="match status" value="1"/>
</dbReference>
<dbReference type="Proteomes" id="UP001595947">
    <property type="component" value="Unassembled WGS sequence"/>
</dbReference>
<dbReference type="InterPro" id="IPR052189">
    <property type="entry name" value="L-asp_N-monooxygenase_NS-form"/>
</dbReference>
<protein>
    <submittedName>
        <fullName evidence="2">FAD/NAD(P)-binding protein</fullName>
    </submittedName>
</protein>
<dbReference type="RefSeq" id="WP_378034338.1">
    <property type="nucleotide sequence ID" value="NZ_JBHSIV010000002.1"/>
</dbReference>
<evidence type="ECO:0000313" key="3">
    <source>
        <dbReference type="Proteomes" id="UP001595947"/>
    </source>
</evidence>
<reference evidence="3" key="1">
    <citation type="journal article" date="2019" name="Int. J. Syst. Evol. Microbiol.">
        <title>The Global Catalogue of Microorganisms (GCM) 10K type strain sequencing project: providing services to taxonomists for standard genome sequencing and annotation.</title>
        <authorList>
            <consortium name="The Broad Institute Genomics Platform"/>
            <consortium name="The Broad Institute Genome Sequencing Center for Infectious Disease"/>
            <person name="Wu L."/>
            <person name="Ma J."/>
        </authorList>
    </citation>
    <scope>NUCLEOTIDE SEQUENCE [LARGE SCALE GENOMIC DNA]</scope>
    <source>
        <strain evidence="3">CGMCC 4.7093</strain>
    </source>
</reference>